<evidence type="ECO:0000313" key="4">
    <source>
        <dbReference type="Proteomes" id="UP000825729"/>
    </source>
</evidence>
<accession>A0AAV7F033</accession>
<gene>
    <name evidence="3" type="ORF">H6P81_006948</name>
</gene>
<dbReference type="AlphaFoldDB" id="A0AAV7F033"/>
<evidence type="ECO:0000313" key="3">
    <source>
        <dbReference type="EMBL" id="KAG9454044.1"/>
    </source>
</evidence>
<dbReference type="PANTHER" id="PTHR46525">
    <property type="entry name" value="EMB|CAB72159.1"/>
    <property type="match status" value="1"/>
</dbReference>
<sequence length="407" mass="44800">MKTIPGSGVAMARGRRYGSSRQERFLGTSCYGYGQDQATTDADLSELGEEDVWSMVRHGDDRDFRGGRTGPGNGGDFGSNRASGRWVERGEEGERQVGGLSLAFDEAAGKGTPRIIHQLRAPENKGAHVAASAPVSIPNWSKILRADSSESLRDGYGYGYGDSVEEEDEEGERMPPHEYLAREYAQSQRAAATSVFEGVGRTLKGRDMSRVRDAVWSRTESSLARESHPITSVARSIQTWPWTLGYLVIQHPKRFKITKVVTNSNGIDNQMDPTPVLETVKDNAIDRRGILVGQGTRTFHGYSDKLKMESHCQGYGPASRSPMPLAPSLFLPSEQKRTDDETARPAMESSDLSFWVMMITGTEWNPSGKFKENGKLGRACSTAVAALFGQAEGQTERVFREDKLNHV</sequence>
<protein>
    <submittedName>
        <fullName evidence="3">Uncharacterized protein</fullName>
    </submittedName>
</protein>
<name>A0AAV7F033_ARIFI</name>
<dbReference type="InterPro" id="IPR007608">
    <property type="entry name" value="Senescence_reg_S40"/>
</dbReference>
<dbReference type="Pfam" id="PF04520">
    <property type="entry name" value="Senescence_reg"/>
    <property type="match status" value="1"/>
</dbReference>
<evidence type="ECO:0000256" key="2">
    <source>
        <dbReference type="SAM" id="MobiDB-lite"/>
    </source>
</evidence>
<feature type="compositionally biased region" description="Gly residues" evidence="2">
    <location>
        <begin position="67"/>
        <end position="77"/>
    </location>
</feature>
<keyword evidence="4" id="KW-1185">Reference proteome</keyword>
<dbReference type="EMBL" id="JAINDJ010000003">
    <property type="protein sequence ID" value="KAG9454044.1"/>
    <property type="molecule type" value="Genomic_DNA"/>
</dbReference>
<feature type="region of interest" description="Disordered" evidence="2">
    <location>
        <begin position="1"/>
        <end position="20"/>
    </location>
</feature>
<organism evidence="3 4">
    <name type="scientific">Aristolochia fimbriata</name>
    <name type="common">White veined hardy Dutchman's pipe vine</name>
    <dbReference type="NCBI Taxonomy" id="158543"/>
    <lineage>
        <taxon>Eukaryota</taxon>
        <taxon>Viridiplantae</taxon>
        <taxon>Streptophyta</taxon>
        <taxon>Embryophyta</taxon>
        <taxon>Tracheophyta</taxon>
        <taxon>Spermatophyta</taxon>
        <taxon>Magnoliopsida</taxon>
        <taxon>Magnoliidae</taxon>
        <taxon>Piperales</taxon>
        <taxon>Aristolochiaceae</taxon>
        <taxon>Aristolochia</taxon>
    </lineage>
</organism>
<comment type="similarity">
    <text evidence="1">Belongs to the senescence regulator S40 family.</text>
</comment>
<dbReference type="GO" id="GO:0010150">
    <property type="term" value="P:leaf senescence"/>
    <property type="evidence" value="ECO:0007669"/>
    <property type="project" value="UniProtKB-ARBA"/>
</dbReference>
<comment type="caution">
    <text evidence="3">The sequence shown here is derived from an EMBL/GenBank/DDBJ whole genome shotgun (WGS) entry which is preliminary data.</text>
</comment>
<dbReference type="PANTHER" id="PTHR46525:SF18">
    <property type="entry name" value="SENESCENCE REGULATOR S40"/>
    <property type="match status" value="1"/>
</dbReference>
<feature type="region of interest" description="Disordered" evidence="2">
    <location>
        <begin position="59"/>
        <end position="84"/>
    </location>
</feature>
<evidence type="ECO:0000256" key="1">
    <source>
        <dbReference type="ARBA" id="ARBA00034773"/>
    </source>
</evidence>
<dbReference type="Proteomes" id="UP000825729">
    <property type="component" value="Unassembled WGS sequence"/>
</dbReference>
<proteinExistence type="inferred from homology"/>
<reference evidence="3 4" key="1">
    <citation type="submission" date="2021-07" db="EMBL/GenBank/DDBJ databases">
        <title>The Aristolochia fimbriata genome: insights into angiosperm evolution, floral development and chemical biosynthesis.</title>
        <authorList>
            <person name="Jiao Y."/>
        </authorList>
    </citation>
    <scope>NUCLEOTIDE SEQUENCE [LARGE SCALE GENOMIC DNA]</scope>
    <source>
        <strain evidence="3">IBCAS-2021</strain>
        <tissue evidence="3">Leaf</tissue>
    </source>
</reference>